<evidence type="ECO:0000313" key="10">
    <source>
        <dbReference type="Proteomes" id="UP000014760"/>
    </source>
</evidence>
<evidence type="ECO:0000256" key="5">
    <source>
        <dbReference type="ARBA" id="ARBA00022989"/>
    </source>
</evidence>
<evidence type="ECO:0000313" key="8">
    <source>
        <dbReference type="EMBL" id="ELT88024.1"/>
    </source>
</evidence>
<dbReference type="PANTHER" id="PTHR16024:SF28">
    <property type="entry name" value="XK-RELATED PROTEIN"/>
    <property type="match status" value="1"/>
</dbReference>
<feature type="transmembrane region" description="Helical" evidence="7">
    <location>
        <begin position="225"/>
        <end position="242"/>
    </location>
</feature>
<feature type="transmembrane region" description="Helical" evidence="7">
    <location>
        <begin position="278"/>
        <end position="299"/>
    </location>
</feature>
<proteinExistence type="inferred from homology"/>
<name>R7TAI7_CAPTE</name>
<dbReference type="FunCoup" id="R7TAI7">
    <property type="interactions" value="327"/>
</dbReference>
<accession>R7TAI7</accession>
<keyword evidence="5 7" id="KW-1133">Transmembrane helix</keyword>
<evidence type="ECO:0000256" key="1">
    <source>
        <dbReference type="ARBA" id="ARBA00004651"/>
    </source>
</evidence>
<dbReference type="EMBL" id="AMQN01003522">
    <property type="status" value="NOT_ANNOTATED_CDS"/>
    <property type="molecule type" value="Genomic_DNA"/>
</dbReference>
<evidence type="ECO:0000256" key="6">
    <source>
        <dbReference type="ARBA" id="ARBA00023136"/>
    </source>
</evidence>
<dbReference type="EnsemblMetazoa" id="CapteT126450">
    <property type="protein sequence ID" value="CapteP126450"/>
    <property type="gene ID" value="CapteG126450"/>
</dbReference>
<dbReference type="AlphaFoldDB" id="R7TAI7"/>
<keyword evidence="6 7" id="KW-0472">Membrane</keyword>
<feature type="transmembrane region" description="Helical" evidence="7">
    <location>
        <begin position="181"/>
        <end position="205"/>
    </location>
</feature>
<evidence type="ECO:0000313" key="9">
    <source>
        <dbReference type="EnsemblMetazoa" id="CapteP126450"/>
    </source>
</evidence>
<comment type="subcellular location">
    <subcellularLocation>
        <location evidence="1">Cell membrane</location>
        <topology evidence="1">Multi-pass membrane protein</topology>
    </subcellularLocation>
    <subcellularLocation>
        <location evidence="7">Membrane</location>
        <topology evidence="7">Multi-pass membrane protein</topology>
    </subcellularLocation>
</comment>
<evidence type="ECO:0000256" key="7">
    <source>
        <dbReference type="RuleBase" id="RU910716"/>
    </source>
</evidence>
<dbReference type="GO" id="GO:0005886">
    <property type="term" value="C:plasma membrane"/>
    <property type="evidence" value="ECO:0007669"/>
    <property type="project" value="UniProtKB-SubCell"/>
</dbReference>
<reference evidence="10" key="1">
    <citation type="submission" date="2012-12" db="EMBL/GenBank/DDBJ databases">
        <authorList>
            <person name="Hellsten U."/>
            <person name="Grimwood J."/>
            <person name="Chapman J.A."/>
            <person name="Shapiro H."/>
            <person name="Aerts A."/>
            <person name="Otillar R.P."/>
            <person name="Terry A.Y."/>
            <person name="Boore J.L."/>
            <person name="Simakov O."/>
            <person name="Marletaz F."/>
            <person name="Cho S.-J."/>
            <person name="Edsinger-Gonzales E."/>
            <person name="Havlak P."/>
            <person name="Kuo D.-H."/>
            <person name="Larsson T."/>
            <person name="Lv J."/>
            <person name="Arendt D."/>
            <person name="Savage R."/>
            <person name="Osoegawa K."/>
            <person name="de Jong P."/>
            <person name="Lindberg D.R."/>
            <person name="Seaver E.C."/>
            <person name="Weisblat D.A."/>
            <person name="Putnam N.H."/>
            <person name="Grigoriev I.V."/>
            <person name="Rokhsar D.S."/>
        </authorList>
    </citation>
    <scope>NUCLEOTIDE SEQUENCE</scope>
    <source>
        <strain evidence="10">I ESC-2004</strain>
    </source>
</reference>
<dbReference type="OMA" id="EPTRWKY"/>
<evidence type="ECO:0000256" key="2">
    <source>
        <dbReference type="ARBA" id="ARBA00008789"/>
    </source>
</evidence>
<reference evidence="9" key="3">
    <citation type="submission" date="2015-06" db="UniProtKB">
        <authorList>
            <consortium name="EnsemblMetazoa"/>
        </authorList>
    </citation>
    <scope>IDENTIFICATION</scope>
</reference>
<comment type="similarity">
    <text evidence="2 7">Belongs to the XK family.</text>
</comment>
<keyword evidence="10" id="KW-1185">Reference proteome</keyword>
<dbReference type="InterPro" id="IPR018629">
    <property type="entry name" value="XK-rel"/>
</dbReference>
<evidence type="ECO:0000256" key="4">
    <source>
        <dbReference type="ARBA" id="ARBA00022692"/>
    </source>
</evidence>
<dbReference type="GO" id="GO:0000160">
    <property type="term" value="P:phosphorelay signal transduction system"/>
    <property type="evidence" value="ECO:0007669"/>
    <property type="project" value="InterPro"/>
</dbReference>
<protein>
    <recommendedName>
        <fullName evidence="7">XK-related protein</fullName>
    </recommendedName>
</protein>
<dbReference type="PANTHER" id="PTHR16024">
    <property type="entry name" value="XK-RELATED PROTEIN"/>
    <property type="match status" value="1"/>
</dbReference>
<sequence>MFTDIMVAVQYFLDGQYTWFGLTSAWVVCPFLIIQVFSLRWLVADGKLQGCSAWLKHSLHCQPMERYITTFRTGLKAIKSTDDQLLQDYFYMQNDVCMLRLFEAFLESAPQLCLQLYIMLCTDHMHWLTGVSALISLIALGWAVATYTHALRRAYKQEYRVQCPALILQTFWHISMTAARIAAIVAFASVFKAWVFIAIGLHWALMTAWVIAQRTDFCPSRMEEIFFDAVMGLIYCFSFLNLKEGPTRMRMVIYYAVILIENIILVSIWYPFRLRHVWYNQLLISVVFVAFAFGECLAYI</sequence>
<keyword evidence="3" id="KW-1003">Cell membrane</keyword>
<gene>
    <name evidence="8" type="ORF">CAPTEDRAFT_126450</name>
</gene>
<dbReference type="SUPFAM" id="SSF47226">
    <property type="entry name" value="Histidine-containing phosphotransfer domain, HPT domain"/>
    <property type="match status" value="1"/>
</dbReference>
<feature type="transmembrane region" description="Helical" evidence="7">
    <location>
        <begin position="20"/>
        <end position="43"/>
    </location>
</feature>
<keyword evidence="4 7" id="KW-0812">Transmembrane</keyword>
<dbReference type="InterPro" id="IPR050895">
    <property type="entry name" value="XK-related_scramblase"/>
</dbReference>
<dbReference type="HOGENOM" id="CLU_028534_3_1_1"/>
<dbReference type="Pfam" id="PF09815">
    <property type="entry name" value="XK-related"/>
    <property type="match status" value="1"/>
</dbReference>
<organism evidence="8">
    <name type="scientific">Capitella teleta</name>
    <name type="common">Polychaete worm</name>
    <dbReference type="NCBI Taxonomy" id="283909"/>
    <lineage>
        <taxon>Eukaryota</taxon>
        <taxon>Metazoa</taxon>
        <taxon>Spiralia</taxon>
        <taxon>Lophotrochozoa</taxon>
        <taxon>Annelida</taxon>
        <taxon>Polychaeta</taxon>
        <taxon>Sedentaria</taxon>
        <taxon>Scolecida</taxon>
        <taxon>Capitellidae</taxon>
        <taxon>Capitella</taxon>
    </lineage>
</organism>
<feature type="transmembrane region" description="Helical" evidence="7">
    <location>
        <begin position="126"/>
        <end position="147"/>
    </location>
</feature>
<dbReference type="EMBL" id="KB312025">
    <property type="protein sequence ID" value="ELT88024.1"/>
    <property type="molecule type" value="Genomic_DNA"/>
</dbReference>
<dbReference type="OrthoDB" id="6280992at2759"/>
<dbReference type="Proteomes" id="UP000014760">
    <property type="component" value="Unassembled WGS sequence"/>
</dbReference>
<dbReference type="InterPro" id="IPR036641">
    <property type="entry name" value="HPT_dom_sf"/>
</dbReference>
<feature type="transmembrane region" description="Helical" evidence="7">
    <location>
        <begin position="254"/>
        <end position="272"/>
    </location>
</feature>
<reference evidence="8 10" key="2">
    <citation type="journal article" date="2013" name="Nature">
        <title>Insights into bilaterian evolution from three spiralian genomes.</title>
        <authorList>
            <person name="Simakov O."/>
            <person name="Marletaz F."/>
            <person name="Cho S.J."/>
            <person name="Edsinger-Gonzales E."/>
            <person name="Havlak P."/>
            <person name="Hellsten U."/>
            <person name="Kuo D.H."/>
            <person name="Larsson T."/>
            <person name="Lv J."/>
            <person name="Arendt D."/>
            <person name="Savage R."/>
            <person name="Osoegawa K."/>
            <person name="de Jong P."/>
            <person name="Grimwood J."/>
            <person name="Chapman J.A."/>
            <person name="Shapiro H."/>
            <person name="Aerts A."/>
            <person name="Otillar R.P."/>
            <person name="Terry A.Y."/>
            <person name="Boore J.L."/>
            <person name="Grigoriev I.V."/>
            <person name="Lindberg D.R."/>
            <person name="Seaver E.C."/>
            <person name="Weisblat D.A."/>
            <person name="Putnam N.H."/>
            <person name="Rokhsar D.S."/>
        </authorList>
    </citation>
    <scope>NUCLEOTIDE SEQUENCE</scope>
    <source>
        <strain evidence="8 10">I ESC-2004</strain>
    </source>
</reference>
<evidence type="ECO:0000256" key="3">
    <source>
        <dbReference type="ARBA" id="ARBA00022475"/>
    </source>
</evidence>